<keyword evidence="2" id="KW-1185">Reference proteome</keyword>
<dbReference type="GO" id="GO:0004497">
    <property type="term" value="F:monooxygenase activity"/>
    <property type="evidence" value="ECO:0007669"/>
    <property type="project" value="UniProtKB-KW"/>
</dbReference>
<keyword evidence="1" id="KW-0503">Monooxygenase</keyword>
<gene>
    <name evidence="1" type="ORF">DR999_PMT16479</name>
</gene>
<reference evidence="1 2" key="2">
    <citation type="submission" date="2019-04" db="EMBL/GenBank/DDBJ databases">
        <title>The genome sequence of big-headed turtle.</title>
        <authorList>
            <person name="Gong S."/>
        </authorList>
    </citation>
    <scope>NUCLEOTIDE SEQUENCE [LARGE SCALE GENOMIC DNA]</scope>
    <source>
        <strain evidence="1">DO16091913</strain>
        <tissue evidence="1">Muscle</tissue>
    </source>
</reference>
<sequence>MKCGSGRYCCSEGYIQTTIQKLVTGTTLKHWASPLIQECSCTGLYSCGENIPTTKDLLEVTLKTYDLHAYHIPSQKLTLSFPLFPIPLIRSSLIPGLVAKPFPCNCSILNTDSQQGLMSIQHPTKPASSSAAAGQFGEGRLQTEWLATPNVFSIAQFSPPPIRKYHHQQFTVFLG</sequence>
<reference evidence="1 2" key="1">
    <citation type="submission" date="2019-04" db="EMBL/GenBank/DDBJ databases">
        <title>Draft genome of the big-headed turtle Platysternon megacephalum.</title>
        <authorList>
            <person name="Gong S."/>
        </authorList>
    </citation>
    <scope>NUCLEOTIDE SEQUENCE [LARGE SCALE GENOMIC DNA]</scope>
    <source>
        <strain evidence="1">DO16091913</strain>
        <tissue evidence="1">Muscle</tissue>
    </source>
</reference>
<dbReference type="Proteomes" id="UP000297703">
    <property type="component" value="Unassembled WGS sequence"/>
</dbReference>
<proteinExistence type="predicted"/>
<comment type="caution">
    <text evidence="1">The sequence shown here is derived from an EMBL/GenBank/DDBJ whole genome shotgun (WGS) entry which is preliminary data.</text>
</comment>
<accession>A0A4D9E2X4</accession>
<name>A0A4D9E2X4_9SAUR</name>
<dbReference type="EMBL" id="QXTE01000231">
    <property type="protein sequence ID" value="TFK01320.1"/>
    <property type="molecule type" value="Genomic_DNA"/>
</dbReference>
<protein>
    <submittedName>
        <fullName evidence="1">Kynurenine 3-monooxygenase-like</fullName>
    </submittedName>
</protein>
<evidence type="ECO:0000313" key="2">
    <source>
        <dbReference type="Proteomes" id="UP000297703"/>
    </source>
</evidence>
<evidence type="ECO:0000313" key="1">
    <source>
        <dbReference type="EMBL" id="TFK01320.1"/>
    </source>
</evidence>
<organism evidence="1 2">
    <name type="scientific">Platysternon megacephalum</name>
    <name type="common">big-headed turtle</name>
    <dbReference type="NCBI Taxonomy" id="55544"/>
    <lineage>
        <taxon>Eukaryota</taxon>
        <taxon>Metazoa</taxon>
        <taxon>Chordata</taxon>
        <taxon>Craniata</taxon>
        <taxon>Vertebrata</taxon>
        <taxon>Euteleostomi</taxon>
        <taxon>Archelosauria</taxon>
        <taxon>Testudinata</taxon>
        <taxon>Testudines</taxon>
        <taxon>Cryptodira</taxon>
        <taxon>Durocryptodira</taxon>
        <taxon>Testudinoidea</taxon>
        <taxon>Platysternidae</taxon>
        <taxon>Platysternon</taxon>
    </lineage>
</organism>
<dbReference type="AlphaFoldDB" id="A0A4D9E2X4"/>
<keyword evidence="1" id="KW-0560">Oxidoreductase</keyword>